<accession>A0A4Y2T648</accession>
<dbReference type="Proteomes" id="UP000499080">
    <property type="component" value="Unassembled WGS sequence"/>
</dbReference>
<name>A0A4Y2T648_ARAVE</name>
<evidence type="ECO:0000313" key="2">
    <source>
        <dbReference type="Proteomes" id="UP000499080"/>
    </source>
</evidence>
<proteinExistence type="predicted"/>
<gene>
    <name evidence="1" type="ORF">AVEN_52547_1</name>
</gene>
<evidence type="ECO:0000313" key="1">
    <source>
        <dbReference type="EMBL" id="GBN96104.1"/>
    </source>
</evidence>
<comment type="caution">
    <text evidence="1">The sequence shown here is derived from an EMBL/GenBank/DDBJ whole genome shotgun (WGS) entry which is preliminary data.</text>
</comment>
<protein>
    <submittedName>
        <fullName evidence="1">Uncharacterized protein</fullName>
    </submittedName>
</protein>
<sequence length="105" mass="11777">MLWRLFSLFPEFSGTPSDRAEDLLIVPILLITQPPIPRCTVFFGHKSPTRSGSIIQTTSVPRRYGEGASWDLDLEEASRIEQSGAMKAYPTRLKLLCGTGCKYQE</sequence>
<reference evidence="1 2" key="1">
    <citation type="journal article" date="2019" name="Sci. Rep.">
        <title>Orb-weaving spider Araneus ventricosus genome elucidates the spidroin gene catalogue.</title>
        <authorList>
            <person name="Kono N."/>
            <person name="Nakamura H."/>
            <person name="Ohtoshi R."/>
            <person name="Moran D.A.P."/>
            <person name="Shinohara A."/>
            <person name="Yoshida Y."/>
            <person name="Fujiwara M."/>
            <person name="Mori M."/>
            <person name="Tomita M."/>
            <person name="Arakawa K."/>
        </authorList>
    </citation>
    <scope>NUCLEOTIDE SEQUENCE [LARGE SCALE GENOMIC DNA]</scope>
</reference>
<dbReference type="EMBL" id="BGPR01026409">
    <property type="protein sequence ID" value="GBN96104.1"/>
    <property type="molecule type" value="Genomic_DNA"/>
</dbReference>
<organism evidence="1 2">
    <name type="scientific">Araneus ventricosus</name>
    <name type="common">Orbweaver spider</name>
    <name type="synonym">Epeira ventricosa</name>
    <dbReference type="NCBI Taxonomy" id="182803"/>
    <lineage>
        <taxon>Eukaryota</taxon>
        <taxon>Metazoa</taxon>
        <taxon>Ecdysozoa</taxon>
        <taxon>Arthropoda</taxon>
        <taxon>Chelicerata</taxon>
        <taxon>Arachnida</taxon>
        <taxon>Araneae</taxon>
        <taxon>Araneomorphae</taxon>
        <taxon>Entelegynae</taxon>
        <taxon>Araneoidea</taxon>
        <taxon>Araneidae</taxon>
        <taxon>Araneus</taxon>
    </lineage>
</organism>
<dbReference type="AlphaFoldDB" id="A0A4Y2T648"/>
<keyword evidence="2" id="KW-1185">Reference proteome</keyword>